<dbReference type="EMBL" id="GL379971">
    <property type="protein sequence ID" value="EGT39524.1"/>
    <property type="molecule type" value="Genomic_DNA"/>
</dbReference>
<evidence type="ECO:0000256" key="2">
    <source>
        <dbReference type="SAM" id="Phobius"/>
    </source>
</evidence>
<feature type="non-terminal residue" evidence="4">
    <location>
        <position position="1071"/>
    </location>
</feature>
<dbReference type="STRING" id="135651.G0NXG9"/>
<dbReference type="AlphaFoldDB" id="G0NXG9"/>
<dbReference type="Pfam" id="PF19259">
    <property type="entry name" value="Ty3_capsid"/>
    <property type="match status" value="1"/>
</dbReference>
<keyword evidence="5" id="KW-1185">Reference proteome</keyword>
<evidence type="ECO:0000256" key="1">
    <source>
        <dbReference type="SAM" id="MobiDB-lite"/>
    </source>
</evidence>
<evidence type="ECO:0000313" key="4">
    <source>
        <dbReference type="EMBL" id="EGT39524.1"/>
    </source>
</evidence>
<dbReference type="Gene3D" id="1.20.5.1890">
    <property type="match status" value="1"/>
</dbReference>
<keyword evidence="2" id="KW-1133">Transmembrane helix</keyword>
<sequence length="1071" mass="122569">MEADLNDRLSRLELEERRGKTWPIFNPRIESFKSFVASVNEHCNAQSRTEADAVRALPLMLTGEWKDGYREAVVATDDWRTAIQKLQAHMLTPERRSEYALRLDTIQQGSMTVAEFVRKIREMSNNAFSEDTVREATCLNVFLRGLSPEIRKEVRRKMPKTFSEAISLAKNTESILALEATETSSPIVAAVNNLTETVNQLKSYQETQSHYHRNNSRWPKNKDGRQYHRSHSRSYDKPPNRRSDNHSTDRKNESSSQQRSDDRQDTQRERSDSQHSRHEERNNRSDSTGYNRGRGSGRRGYRGRGPRISTNFLFAGILMSLIYHSNQDTTRYTFFDCNNPIGGIFISPPPKMNCSMDTKPSISTQQVSLWLAHLPDNEPIVAHKCTVESYRRCTSSILFVSAFNQTLTNIKSTTMETCQMMVRERRVEGKTLRSIDSTTFGTNLDDEVWGDRTFGSVTCVEVVRYVLQTGAVSKFGETVISPLMLNTGNCRINEGICANDVALMLWTPPNPMACNIENVGTFEAQVSNTSLIIPKSHSAFNFMTETTPPEIQRCFTHPVLRTTTNILVMLNQTKPRSRIRRNVAECYALMEDFVQQRRFVQGLTLRQYGRGRDEFPKIIKKYNLTEYDVERQLRRHPSRDISMGILYTMINAEAAQFKKEGKEYPSIIYPDSMPDYTVTEAESWISLAKILFREVRQTTWESHINLYPPSTERPSPVRSYVGSASHINYLKTEYDKREDIRRNLTEVALNSKLQYSTEVMQKEMKENFNRMAVALCETNNRQLEIWLALLRIDPTTGIRAILQRQDVVAKYVGVQILHVTQCLKIEATEIIRSKRIGSICYSHTPILTSNNRTLFISPGTRDIINEAKQIPCAEVSPDALETDNGTLWFADHQEEIQKLPPMEKLNMTQSRVDINSNNLLSNARSSSFPLYLAISFGENLQSLQAQRMMLLRPVQKTSSTNGPNTLEEIARLGGYTFNALTNTIKETAENVTDYYTEHMFTMTGILAALLFVALSIFAFVKSCSGQLGIFHLWSSDDEQAIDDQEMINNISPEEEKEVEYEEAVKPFLPKF</sequence>
<gene>
    <name evidence="4" type="ORF">CAEBREN_30374</name>
</gene>
<accession>G0NXG9</accession>
<feature type="domain" description="Ty3 transposon capsid-like protein" evidence="3">
    <location>
        <begin position="64"/>
        <end position="177"/>
    </location>
</feature>
<evidence type="ECO:0000313" key="5">
    <source>
        <dbReference type="Proteomes" id="UP000008068"/>
    </source>
</evidence>
<dbReference type="Pfam" id="PF24664">
    <property type="entry name" value="Monjiviricetes_fusion"/>
    <property type="match status" value="1"/>
</dbReference>
<reference evidence="5" key="1">
    <citation type="submission" date="2011-07" db="EMBL/GenBank/DDBJ databases">
        <authorList>
            <consortium name="Caenorhabditis brenneri Sequencing and Analysis Consortium"/>
            <person name="Wilson R.K."/>
        </authorList>
    </citation>
    <scope>NUCLEOTIDE SEQUENCE [LARGE SCALE GENOMIC DNA]</scope>
    <source>
        <strain evidence="5">PB2801</strain>
    </source>
</reference>
<dbReference type="OrthoDB" id="5868531at2759"/>
<organism evidence="5">
    <name type="scientific">Caenorhabditis brenneri</name>
    <name type="common">Nematode worm</name>
    <dbReference type="NCBI Taxonomy" id="135651"/>
    <lineage>
        <taxon>Eukaryota</taxon>
        <taxon>Metazoa</taxon>
        <taxon>Ecdysozoa</taxon>
        <taxon>Nematoda</taxon>
        <taxon>Chromadorea</taxon>
        <taxon>Rhabditida</taxon>
        <taxon>Rhabditina</taxon>
        <taxon>Rhabditomorpha</taxon>
        <taxon>Rhabditoidea</taxon>
        <taxon>Rhabditidae</taxon>
        <taxon>Peloderinae</taxon>
        <taxon>Caenorhabditis</taxon>
    </lineage>
</organism>
<feature type="compositionally biased region" description="Basic residues" evidence="1">
    <location>
        <begin position="295"/>
        <end position="305"/>
    </location>
</feature>
<proteinExistence type="predicted"/>
<feature type="region of interest" description="Disordered" evidence="1">
    <location>
        <begin position="204"/>
        <end position="306"/>
    </location>
</feature>
<dbReference type="eggNOG" id="KOG0017">
    <property type="taxonomic scope" value="Eukaryota"/>
</dbReference>
<protein>
    <recommendedName>
        <fullName evidence="3">Ty3 transposon capsid-like protein domain-containing protein</fullName>
    </recommendedName>
</protein>
<keyword evidence="2" id="KW-0472">Membrane</keyword>
<feature type="transmembrane region" description="Helical" evidence="2">
    <location>
        <begin position="999"/>
        <end position="1020"/>
    </location>
</feature>
<dbReference type="Proteomes" id="UP000008068">
    <property type="component" value="Unassembled WGS sequence"/>
</dbReference>
<name>G0NXG9_CAEBE</name>
<keyword evidence="2" id="KW-0812">Transmembrane</keyword>
<dbReference type="HOGENOM" id="CLU_287663_0_0_1"/>
<dbReference type="InParanoid" id="G0NXG9"/>
<dbReference type="InterPro" id="IPR045358">
    <property type="entry name" value="Ty3_capsid"/>
</dbReference>
<feature type="compositionally biased region" description="Basic and acidic residues" evidence="1">
    <location>
        <begin position="233"/>
        <end position="284"/>
    </location>
</feature>
<dbReference type="SUPFAM" id="SSF161008">
    <property type="entry name" value="Viral glycoprotein ectodomain-like"/>
    <property type="match status" value="1"/>
</dbReference>
<evidence type="ECO:0000259" key="3">
    <source>
        <dbReference type="Pfam" id="PF19259"/>
    </source>
</evidence>